<organism evidence="1">
    <name type="scientific">Rhipicephalus microplus</name>
    <name type="common">Cattle tick</name>
    <name type="synonym">Boophilus microplus</name>
    <dbReference type="NCBI Taxonomy" id="6941"/>
    <lineage>
        <taxon>Eukaryota</taxon>
        <taxon>Metazoa</taxon>
        <taxon>Ecdysozoa</taxon>
        <taxon>Arthropoda</taxon>
        <taxon>Chelicerata</taxon>
        <taxon>Arachnida</taxon>
        <taxon>Acari</taxon>
        <taxon>Parasitiformes</taxon>
        <taxon>Ixodida</taxon>
        <taxon>Ixodoidea</taxon>
        <taxon>Ixodidae</taxon>
        <taxon>Rhipicephalinae</taxon>
        <taxon>Rhipicephalus</taxon>
        <taxon>Boophilus</taxon>
    </lineage>
</organism>
<sequence>MAAALEQYVAADVSLAPSPLPQHGNNLALDLVGHAGLRRLIACGCSPSQVRERYLKLIRQLHGKLLGQIVDHVQKASPLPSRDCQGCHNRHSCHCRDQDQLRPLLP</sequence>
<reference evidence="1" key="1">
    <citation type="submission" date="2020-03" db="EMBL/GenBank/DDBJ databases">
        <title>A transcriptome and proteome of the tick Rhipicephalus microplus shaped by the genetic composition of its hosts and developmental stage.</title>
        <authorList>
            <person name="Garcia G.R."/>
            <person name="Ribeiro J.M.C."/>
            <person name="Maruyama S.R."/>
            <person name="Gardinasse L.G."/>
            <person name="Nelson K."/>
            <person name="Ferreira B.R."/>
            <person name="Andrade T.G."/>
            <person name="Santos I.K.F.M."/>
        </authorList>
    </citation>
    <scope>NUCLEOTIDE SEQUENCE</scope>
    <source>
        <strain evidence="1">NSGR</strain>
        <tissue evidence="1">Salivary glands</tissue>
    </source>
</reference>
<name>A0A6G5AH37_RHIMP</name>
<accession>A0A6G5AH37</accession>
<dbReference type="EMBL" id="GIKN01007856">
    <property type="protein sequence ID" value="NIE50129.1"/>
    <property type="molecule type" value="Transcribed_RNA"/>
</dbReference>
<proteinExistence type="predicted"/>
<dbReference type="AlphaFoldDB" id="A0A6G5AH37"/>
<protein>
    <submittedName>
        <fullName evidence="1">Uncharacterized protein</fullName>
    </submittedName>
</protein>
<evidence type="ECO:0000313" key="1">
    <source>
        <dbReference type="EMBL" id="NIE50129.1"/>
    </source>
</evidence>